<dbReference type="InterPro" id="IPR023194">
    <property type="entry name" value="eIF3-like_dom_sf"/>
</dbReference>
<keyword evidence="2" id="KW-0396">Initiation factor</keyword>
<feature type="region of interest" description="Disordered" evidence="4">
    <location>
        <begin position="179"/>
        <end position="205"/>
    </location>
</feature>
<dbReference type="Gene3D" id="1.10.246.60">
    <property type="entry name" value="Eukaryotic translation initiation factor 3 like domains"/>
    <property type="match status" value="1"/>
</dbReference>
<proteinExistence type="predicted"/>
<keyword evidence="3" id="KW-0648">Protein biosynthesis</keyword>
<name>A0AAW1R4C3_9CHLO</name>
<dbReference type="PANTHER" id="PTHR21681">
    <property type="entry name" value="EUKARYOTIC TRANSLATION INITIATION FACTOR 3 SUBUNIT J"/>
    <property type="match status" value="1"/>
</dbReference>
<keyword evidence="6" id="KW-1185">Reference proteome</keyword>
<organism evidence="5 6">
    <name type="scientific">[Myrmecia] bisecta</name>
    <dbReference type="NCBI Taxonomy" id="41462"/>
    <lineage>
        <taxon>Eukaryota</taxon>
        <taxon>Viridiplantae</taxon>
        <taxon>Chlorophyta</taxon>
        <taxon>core chlorophytes</taxon>
        <taxon>Trebouxiophyceae</taxon>
        <taxon>Trebouxiales</taxon>
        <taxon>Trebouxiaceae</taxon>
        <taxon>Myrmecia</taxon>
    </lineage>
</organism>
<feature type="compositionally biased region" description="Basic residues" evidence="4">
    <location>
        <begin position="183"/>
        <end position="193"/>
    </location>
</feature>
<reference evidence="5 6" key="1">
    <citation type="journal article" date="2024" name="Nat. Commun.">
        <title>Phylogenomics reveals the evolutionary origins of lichenization in chlorophyte algae.</title>
        <authorList>
            <person name="Puginier C."/>
            <person name="Libourel C."/>
            <person name="Otte J."/>
            <person name="Skaloud P."/>
            <person name="Haon M."/>
            <person name="Grisel S."/>
            <person name="Petersen M."/>
            <person name="Berrin J.G."/>
            <person name="Delaux P.M."/>
            <person name="Dal Grande F."/>
            <person name="Keller J."/>
        </authorList>
    </citation>
    <scope>NUCLEOTIDE SEQUENCE [LARGE SCALE GENOMIC DNA]</scope>
    <source>
        <strain evidence="5 6">SAG 2043</strain>
    </source>
</reference>
<dbReference type="AlphaFoldDB" id="A0AAW1R4C3"/>
<feature type="region of interest" description="Disordered" evidence="4">
    <location>
        <begin position="1"/>
        <end position="75"/>
    </location>
</feature>
<evidence type="ECO:0000256" key="1">
    <source>
        <dbReference type="ARBA" id="ARBA00022490"/>
    </source>
</evidence>
<keyword evidence="1" id="KW-0963">Cytoplasm</keyword>
<feature type="compositionally biased region" description="Basic and acidic residues" evidence="4">
    <location>
        <begin position="51"/>
        <end position="71"/>
    </location>
</feature>
<dbReference type="PANTHER" id="PTHR21681:SF0">
    <property type="entry name" value="EUKARYOTIC TRANSLATION INITIATION FACTOR 3 SUBUNIT J"/>
    <property type="match status" value="1"/>
</dbReference>
<gene>
    <name evidence="5" type="ORF">WJX72_000930</name>
</gene>
<dbReference type="Pfam" id="PF08597">
    <property type="entry name" value="eIF3_subunit"/>
    <property type="match status" value="1"/>
</dbReference>
<evidence type="ECO:0000313" key="6">
    <source>
        <dbReference type="Proteomes" id="UP001489004"/>
    </source>
</evidence>
<evidence type="ECO:0008006" key="7">
    <source>
        <dbReference type="Google" id="ProtNLM"/>
    </source>
</evidence>
<evidence type="ECO:0000256" key="3">
    <source>
        <dbReference type="ARBA" id="ARBA00022917"/>
    </source>
</evidence>
<dbReference type="GO" id="GO:0005852">
    <property type="term" value="C:eukaryotic translation initiation factor 3 complex"/>
    <property type="evidence" value="ECO:0007669"/>
    <property type="project" value="InterPro"/>
</dbReference>
<dbReference type="Proteomes" id="UP001489004">
    <property type="component" value="Unassembled WGS sequence"/>
</dbReference>
<dbReference type="EMBL" id="JALJOR010000001">
    <property type="protein sequence ID" value="KAK9828592.1"/>
    <property type="molecule type" value="Genomic_DNA"/>
</dbReference>
<comment type="caution">
    <text evidence="5">The sequence shown here is derived from an EMBL/GenBank/DDBJ whole genome shotgun (WGS) entry which is preliminary data.</text>
</comment>
<dbReference type="InterPro" id="IPR013906">
    <property type="entry name" value="eIF3j"/>
</dbReference>
<sequence>MSDDWEDWEDDKDLPPLPGAPKPADPEAAKFAGEDEEEDAPAWQKSVPKPEQTKEPKKKTYEDKDKEKVVVDDTPLDDPIAEKLRQQRLVEEADFQATKELFGEDISLDDFIPKSNKDFEDFGKALAQKYLLPHSKSDKYKAMMKALLKYAMPPVGLQETKDLEACLAGIRAEKIKEDNAAKNAKKAGGKKKTLNVGRSGGSAGLDDYKFDQALDDELDFM</sequence>
<evidence type="ECO:0000256" key="4">
    <source>
        <dbReference type="SAM" id="MobiDB-lite"/>
    </source>
</evidence>
<protein>
    <recommendedName>
        <fullName evidence="7">Eukaryotic translation initiation factor 3 30 kDa subunit</fullName>
    </recommendedName>
</protein>
<feature type="compositionally biased region" description="Acidic residues" evidence="4">
    <location>
        <begin position="1"/>
        <end position="12"/>
    </location>
</feature>
<evidence type="ECO:0000256" key="2">
    <source>
        <dbReference type="ARBA" id="ARBA00022540"/>
    </source>
</evidence>
<dbReference type="GO" id="GO:0003743">
    <property type="term" value="F:translation initiation factor activity"/>
    <property type="evidence" value="ECO:0007669"/>
    <property type="project" value="UniProtKB-KW"/>
</dbReference>
<accession>A0AAW1R4C3</accession>
<evidence type="ECO:0000313" key="5">
    <source>
        <dbReference type="EMBL" id="KAK9828592.1"/>
    </source>
</evidence>